<evidence type="ECO:0000256" key="1">
    <source>
        <dbReference type="ARBA" id="ARBA00004123"/>
    </source>
</evidence>
<feature type="domain" description="HTH myb-type" evidence="9">
    <location>
        <begin position="79"/>
        <end position="131"/>
    </location>
</feature>
<keyword evidence="7" id="KW-0539">Nucleus</keyword>
<dbReference type="GO" id="GO:0045893">
    <property type="term" value="P:positive regulation of DNA-templated transcription"/>
    <property type="evidence" value="ECO:0007669"/>
    <property type="project" value="UniProtKB-ARBA"/>
</dbReference>
<evidence type="ECO:0000313" key="10">
    <source>
        <dbReference type="EMBL" id="RWR91882.1"/>
    </source>
</evidence>
<feature type="domain" description="Myb-like" evidence="8">
    <location>
        <begin position="132"/>
        <end position="182"/>
    </location>
</feature>
<dbReference type="Gene3D" id="1.10.10.60">
    <property type="entry name" value="Homeodomain-like"/>
    <property type="match status" value="2"/>
</dbReference>
<keyword evidence="3" id="KW-0805">Transcription regulation</keyword>
<keyword evidence="6" id="KW-0804">Transcription</keyword>
<evidence type="ECO:0000256" key="7">
    <source>
        <dbReference type="ARBA" id="ARBA00023242"/>
    </source>
</evidence>
<dbReference type="AlphaFoldDB" id="A0A3S3QYY0"/>
<evidence type="ECO:0000256" key="5">
    <source>
        <dbReference type="ARBA" id="ARBA00023159"/>
    </source>
</evidence>
<dbReference type="FunFam" id="1.10.10.60:FF:000077">
    <property type="entry name" value="MYB transcription factor"/>
    <property type="match status" value="1"/>
</dbReference>
<organism evidence="10 11">
    <name type="scientific">Cinnamomum micranthum f. kanehirae</name>
    <dbReference type="NCBI Taxonomy" id="337451"/>
    <lineage>
        <taxon>Eukaryota</taxon>
        <taxon>Viridiplantae</taxon>
        <taxon>Streptophyta</taxon>
        <taxon>Embryophyta</taxon>
        <taxon>Tracheophyta</taxon>
        <taxon>Spermatophyta</taxon>
        <taxon>Magnoliopsida</taxon>
        <taxon>Magnoliidae</taxon>
        <taxon>Laurales</taxon>
        <taxon>Lauraceae</taxon>
        <taxon>Cinnamomum</taxon>
    </lineage>
</organism>
<keyword evidence="11" id="KW-1185">Reference proteome</keyword>
<dbReference type="PANTHER" id="PTHR47997:SF11">
    <property type="entry name" value="TRANSCRIPTION FACTOR LAF1"/>
    <property type="match status" value="1"/>
</dbReference>
<name>A0A3S3QYY0_9MAGN</name>
<dbReference type="InterPro" id="IPR001005">
    <property type="entry name" value="SANT/Myb"/>
</dbReference>
<evidence type="ECO:0000256" key="2">
    <source>
        <dbReference type="ARBA" id="ARBA00022737"/>
    </source>
</evidence>
<accession>A0A3S3QYY0</accession>
<keyword evidence="2" id="KW-0677">Repeat</keyword>
<evidence type="ECO:0000259" key="9">
    <source>
        <dbReference type="PROSITE" id="PS51294"/>
    </source>
</evidence>
<dbReference type="InterPro" id="IPR051953">
    <property type="entry name" value="Plant_SW-associated_TFs"/>
</dbReference>
<protein>
    <submittedName>
        <fullName evidence="10">Transcription factor LAF1-like protein</fullName>
    </submittedName>
</protein>
<dbReference type="CDD" id="cd00167">
    <property type="entry name" value="SANT"/>
    <property type="match status" value="2"/>
</dbReference>
<dbReference type="OrthoDB" id="2143914at2759"/>
<dbReference type="PROSITE" id="PS50090">
    <property type="entry name" value="MYB_LIKE"/>
    <property type="match status" value="2"/>
</dbReference>
<dbReference type="InterPro" id="IPR009057">
    <property type="entry name" value="Homeodomain-like_sf"/>
</dbReference>
<dbReference type="InterPro" id="IPR017930">
    <property type="entry name" value="Myb_dom"/>
</dbReference>
<dbReference type="EMBL" id="QPKB01000009">
    <property type="protein sequence ID" value="RWR91882.1"/>
    <property type="molecule type" value="Genomic_DNA"/>
</dbReference>
<evidence type="ECO:0000259" key="8">
    <source>
        <dbReference type="PROSITE" id="PS50090"/>
    </source>
</evidence>
<evidence type="ECO:0000256" key="6">
    <source>
        <dbReference type="ARBA" id="ARBA00023163"/>
    </source>
</evidence>
<keyword evidence="4" id="KW-0238">DNA-binding</keyword>
<evidence type="ECO:0000256" key="4">
    <source>
        <dbReference type="ARBA" id="ARBA00023125"/>
    </source>
</evidence>
<comment type="caution">
    <text evidence="10">The sequence shown here is derived from an EMBL/GenBank/DDBJ whole genome shotgun (WGS) entry which is preliminary data.</text>
</comment>
<dbReference type="Proteomes" id="UP000283530">
    <property type="component" value="Unassembled WGS sequence"/>
</dbReference>
<gene>
    <name evidence="10" type="ORF">CKAN_02105900</name>
</gene>
<proteinExistence type="predicted"/>
<dbReference type="SUPFAM" id="SSF46689">
    <property type="entry name" value="Homeodomain-like"/>
    <property type="match status" value="1"/>
</dbReference>
<dbReference type="PROSITE" id="PS51294">
    <property type="entry name" value="HTH_MYB"/>
    <property type="match status" value="2"/>
</dbReference>
<comment type="subcellular location">
    <subcellularLocation>
        <location evidence="1">Nucleus</location>
    </subcellularLocation>
</comment>
<evidence type="ECO:0000256" key="3">
    <source>
        <dbReference type="ARBA" id="ARBA00023015"/>
    </source>
</evidence>
<reference evidence="10 11" key="1">
    <citation type="journal article" date="2019" name="Nat. Plants">
        <title>Stout camphor tree genome fills gaps in understanding of flowering plant genome evolution.</title>
        <authorList>
            <person name="Chaw S.M."/>
            <person name="Liu Y.C."/>
            <person name="Wu Y.W."/>
            <person name="Wang H.Y."/>
            <person name="Lin C.I."/>
            <person name="Wu C.S."/>
            <person name="Ke H.M."/>
            <person name="Chang L.Y."/>
            <person name="Hsu C.Y."/>
            <person name="Yang H.T."/>
            <person name="Sudianto E."/>
            <person name="Hsu M.H."/>
            <person name="Wu K.P."/>
            <person name="Wang L.N."/>
            <person name="Leebens-Mack J.H."/>
            <person name="Tsai I.J."/>
        </authorList>
    </citation>
    <scope>NUCLEOTIDE SEQUENCE [LARGE SCALE GENOMIC DNA]</scope>
    <source>
        <strain evidence="11">cv. Chaw 1501</strain>
        <tissue evidence="10">Young leaves</tissue>
    </source>
</reference>
<dbReference type="Pfam" id="PF00249">
    <property type="entry name" value="Myb_DNA-binding"/>
    <property type="match status" value="2"/>
</dbReference>
<evidence type="ECO:0000313" key="11">
    <source>
        <dbReference type="Proteomes" id="UP000283530"/>
    </source>
</evidence>
<sequence>MDVETLCKGQTTTTTPLSLRGSLAFKNPTLSIPNSAAEQALFSNLERLQRLLSSVHIYWNLPNRLPPDDMGCKKCDGQKPKYRKGLWSPEEDQRLRNYVLKYGHGCWSTVPTKAGLQRNGKSCRLRWINYLRPGLKRGVFTPEEEETILGLHSLLGNKWSQIAMHLPGRTDNEIKNHWNSYLKKKVIKMEEFESNVNVNPLLNSTPKTIESTPLIREPNTNLSNLESLEQLEGSIDTDQSVPQASDCYSIKDTPKNPLPKLLFSEWLSIDCFDPRNTTQSGNLPIDLTTSMANSNASNVDGQYFGHGLAHVVGSSTGEFGVYGELASQFDPESQFFGGGIFDLLSNDEVYSNFSMTHDVVL</sequence>
<dbReference type="GO" id="GO:0003677">
    <property type="term" value="F:DNA binding"/>
    <property type="evidence" value="ECO:0007669"/>
    <property type="project" value="UniProtKB-KW"/>
</dbReference>
<dbReference type="GO" id="GO:0005634">
    <property type="term" value="C:nucleus"/>
    <property type="evidence" value="ECO:0007669"/>
    <property type="project" value="UniProtKB-SubCell"/>
</dbReference>
<keyword evidence="5" id="KW-0010">Activator</keyword>
<dbReference type="SMART" id="SM00717">
    <property type="entry name" value="SANT"/>
    <property type="match status" value="2"/>
</dbReference>
<feature type="domain" description="HTH myb-type" evidence="9">
    <location>
        <begin position="132"/>
        <end position="186"/>
    </location>
</feature>
<dbReference type="STRING" id="337451.A0A3S3QYY0"/>
<dbReference type="PANTHER" id="PTHR47997">
    <property type="entry name" value="MYB DOMAIN PROTEIN 55"/>
    <property type="match status" value="1"/>
</dbReference>
<feature type="domain" description="Myb-like" evidence="8">
    <location>
        <begin position="79"/>
        <end position="131"/>
    </location>
</feature>